<dbReference type="EMBL" id="QYUN01000003">
    <property type="protein sequence ID" value="RJF96966.1"/>
    <property type="molecule type" value="Genomic_DNA"/>
</dbReference>
<dbReference type="Gene3D" id="3.30.450.20">
    <property type="entry name" value="PAS domain"/>
    <property type="match status" value="2"/>
</dbReference>
<dbReference type="SUPFAM" id="SSF55785">
    <property type="entry name" value="PYP-like sensor domain (PAS domain)"/>
    <property type="match status" value="1"/>
</dbReference>
<evidence type="ECO:0000259" key="3">
    <source>
        <dbReference type="PROSITE" id="PS50887"/>
    </source>
</evidence>
<organism evidence="4 5">
    <name type="scientific">Noviherbaspirillum cavernae</name>
    <dbReference type="NCBI Taxonomy" id="2320862"/>
    <lineage>
        <taxon>Bacteria</taxon>
        <taxon>Pseudomonadati</taxon>
        <taxon>Pseudomonadota</taxon>
        <taxon>Betaproteobacteria</taxon>
        <taxon>Burkholderiales</taxon>
        <taxon>Oxalobacteraceae</taxon>
        <taxon>Noviherbaspirillum</taxon>
    </lineage>
</organism>
<dbReference type="InterPro" id="IPR052155">
    <property type="entry name" value="Biofilm_reg_signaling"/>
</dbReference>
<dbReference type="CDD" id="cd01949">
    <property type="entry name" value="GGDEF"/>
    <property type="match status" value="1"/>
</dbReference>
<dbReference type="Proteomes" id="UP000285190">
    <property type="component" value="Unassembled WGS sequence"/>
</dbReference>
<dbReference type="CDD" id="cd01948">
    <property type="entry name" value="EAL"/>
    <property type="match status" value="1"/>
</dbReference>
<dbReference type="Pfam" id="PF00990">
    <property type="entry name" value="GGDEF"/>
    <property type="match status" value="1"/>
</dbReference>
<dbReference type="SMART" id="SM00052">
    <property type="entry name" value="EAL"/>
    <property type="match status" value="1"/>
</dbReference>
<feature type="domain" description="EAL" evidence="2">
    <location>
        <begin position="639"/>
        <end position="893"/>
    </location>
</feature>
<dbReference type="InterPro" id="IPR043128">
    <property type="entry name" value="Rev_trsase/Diguanyl_cyclase"/>
</dbReference>
<dbReference type="PROSITE" id="PS50883">
    <property type="entry name" value="EAL"/>
    <property type="match status" value="1"/>
</dbReference>
<name>A0A418WW80_9BURK</name>
<accession>A0A418WW80</accession>
<keyword evidence="1" id="KW-1133">Transmembrane helix</keyword>
<evidence type="ECO:0000259" key="2">
    <source>
        <dbReference type="PROSITE" id="PS50883"/>
    </source>
</evidence>
<dbReference type="InterPro" id="IPR000160">
    <property type="entry name" value="GGDEF_dom"/>
</dbReference>
<dbReference type="PANTHER" id="PTHR44757:SF2">
    <property type="entry name" value="BIOFILM ARCHITECTURE MAINTENANCE PROTEIN MBAA"/>
    <property type="match status" value="1"/>
</dbReference>
<dbReference type="SMART" id="SM00267">
    <property type="entry name" value="GGDEF"/>
    <property type="match status" value="1"/>
</dbReference>
<dbReference type="CDD" id="cd12915">
    <property type="entry name" value="PDC2_DGC_like"/>
    <property type="match status" value="1"/>
</dbReference>
<dbReference type="InterPro" id="IPR001633">
    <property type="entry name" value="EAL_dom"/>
</dbReference>
<sequence length="897" mass="99422">MTMRNIAAYIHNAAKKLDFVRGNFRLLLLWPVIALLISGIGWSVLNAHLDNERQRVESVALDQAAALARNYADHLTRTAQFVDQILLHVKYEWMLSDGRLRLEHARDTGLFPAESLFNVMIVDRKGANLTSSRPARMHPGIADREYFQALKKSSSDALQIGMPVLGRAGGDIVIPFSRRLTDPDGKFDGAVVGAVQTEYFTLNYDEITLGRYGFLGVVGGQGGILAARIGPTVHTAKNPALAALPGFDAAAGSVLFDGAQYFSDKRSRYVGWDAADEFPLIGLVGLDQQEVLAPYHANAAALIRYALWATLALAAFTLIAMAFSLRLGWRKRQLEITQVTYRMATEGGSEGFYIARAITGADGAISDFAIIDSNRRGAEFIRQRRENLIGKRISLLYEDADPERLIGMMRDAMESGEYEDDVQVRPNSPFTPQWMHLKMLRSDGDLAITVRDISDVKAHVDELERRSNIDPLTDLPNRHWAQTYLPKAVRHAQDNDALLALLFIDLDGFKGVNDRMGHAAGDELLRNAAARLKEAVRPHDHVVRLGGDEFVVIIEQIEHKEDAAHVAARINLAFRQSFRLSQGVHTVGTSIGISLFPADGTDAETLLRHADVAMYSVKESGKGDFHFYDQRFYDALRVRINQELELRQSIEQDQFVIHYQPRLDLATGVTSSMEALVRWDHPTQGLISPLEFIPLAEESTLILGIGELVIDKVCAQLAQWGTTGQSLVPVSINVSPRQFNEVNVPKLLSSALARHRIAASLVEIELTESLMMAESPDVSSALTAIRRMGIKLLVDDFGTGYSSLSQLQRLDFDVLKVDRAFTSEIERTERGKVFFKAIITMAHALGMRVVAEGVENEKQLDILRTLHCDEIQGFYISAPLPPGDTQPVLTQGSLPAK</sequence>
<dbReference type="NCBIfam" id="TIGR00254">
    <property type="entry name" value="GGDEF"/>
    <property type="match status" value="1"/>
</dbReference>
<dbReference type="SUPFAM" id="SSF141868">
    <property type="entry name" value="EAL domain-like"/>
    <property type="match status" value="1"/>
</dbReference>
<dbReference type="AlphaFoldDB" id="A0A418WW80"/>
<evidence type="ECO:0000313" key="4">
    <source>
        <dbReference type="EMBL" id="RJF96966.1"/>
    </source>
</evidence>
<keyword evidence="5" id="KW-1185">Reference proteome</keyword>
<protein>
    <submittedName>
        <fullName evidence="4">EAL domain-containing protein</fullName>
    </submittedName>
</protein>
<keyword evidence="1" id="KW-0472">Membrane</keyword>
<dbReference type="InterPro" id="IPR029787">
    <property type="entry name" value="Nucleotide_cyclase"/>
</dbReference>
<dbReference type="CDD" id="cd12914">
    <property type="entry name" value="PDC1_DGC_like"/>
    <property type="match status" value="1"/>
</dbReference>
<dbReference type="Gene3D" id="3.20.20.450">
    <property type="entry name" value="EAL domain"/>
    <property type="match status" value="1"/>
</dbReference>
<proteinExistence type="predicted"/>
<dbReference type="Gene3D" id="3.30.70.270">
    <property type="match status" value="1"/>
</dbReference>
<feature type="transmembrane region" description="Helical" evidence="1">
    <location>
        <begin position="26"/>
        <end position="45"/>
    </location>
</feature>
<dbReference type="SUPFAM" id="SSF55073">
    <property type="entry name" value="Nucleotide cyclase"/>
    <property type="match status" value="1"/>
</dbReference>
<reference evidence="4 5" key="1">
    <citation type="submission" date="2018-09" db="EMBL/GenBank/DDBJ databases">
        <authorList>
            <person name="Zhu H."/>
        </authorList>
    </citation>
    <scope>NUCLEOTIDE SEQUENCE [LARGE SCALE GENOMIC DNA]</scope>
    <source>
        <strain evidence="4 5">K2R10-39</strain>
    </source>
</reference>
<dbReference type="PROSITE" id="PS50887">
    <property type="entry name" value="GGDEF"/>
    <property type="match status" value="1"/>
</dbReference>
<dbReference type="Pfam" id="PF00563">
    <property type="entry name" value="EAL"/>
    <property type="match status" value="1"/>
</dbReference>
<comment type="caution">
    <text evidence="4">The sequence shown here is derived from an EMBL/GenBank/DDBJ whole genome shotgun (WGS) entry which is preliminary data.</text>
</comment>
<keyword evidence="1" id="KW-0812">Transmembrane</keyword>
<feature type="transmembrane region" description="Helical" evidence="1">
    <location>
        <begin position="305"/>
        <end position="325"/>
    </location>
</feature>
<dbReference type="PANTHER" id="PTHR44757">
    <property type="entry name" value="DIGUANYLATE CYCLASE DGCP"/>
    <property type="match status" value="1"/>
</dbReference>
<dbReference type="InterPro" id="IPR035919">
    <property type="entry name" value="EAL_sf"/>
</dbReference>
<gene>
    <name evidence="4" type="ORF">D3870_21665</name>
</gene>
<feature type="domain" description="GGDEF" evidence="3">
    <location>
        <begin position="497"/>
        <end position="630"/>
    </location>
</feature>
<evidence type="ECO:0000313" key="5">
    <source>
        <dbReference type="Proteomes" id="UP000285190"/>
    </source>
</evidence>
<evidence type="ECO:0000256" key="1">
    <source>
        <dbReference type="SAM" id="Phobius"/>
    </source>
</evidence>
<dbReference type="InterPro" id="IPR035965">
    <property type="entry name" value="PAS-like_dom_sf"/>
</dbReference>